<organism evidence="1 2">
    <name type="scientific">Brucella pseudogrignonensis</name>
    <dbReference type="NCBI Taxonomy" id="419475"/>
    <lineage>
        <taxon>Bacteria</taxon>
        <taxon>Pseudomonadati</taxon>
        <taxon>Pseudomonadota</taxon>
        <taxon>Alphaproteobacteria</taxon>
        <taxon>Hyphomicrobiales</taxon>
        <taxon>Brucellaceae</taxon>
        <taxon>Brucella/Ochrobactrum group</taxon>
        <taxon>Brucella</taxon>
    </lineage>
</organism>
<gene>
    <name evidence="1" type="ORF">J2782_004403</name>
</gene>
<accession>A0ABU1MF19</accession>
<name>A0ABU1MF19_9HYPH</name>
<evidence type="ECO:0000313" key="2">
    <source>
        <dbReference type="Proteomes" id="UP001184614"/>
    </source>
</evidence>
<comment type="caution">
    <text evidence="1">The sequence shown here is derived from an EMBL/GenBank/DDBJ whole genome shotgun (WGS) entry which is preliminary data.</text>
</comment>
<proteinExistence type="predicted"/>
<keyword evidence="2" id="KW-1185">Reference proteome</keyword>
<dbReference type="EMBL" id="JAVDQT010000013">
    <property type="protein sequence ID" value="MDR6434650.1"/>
    <property type="molecule type" value="Genomic_DNA"/>
</dbReference>
<sequence length="52" mass="5856">MDDESELINQLRKIWTAKGICGAEQDEMLAITARKAKAGIHFDESHLSERTP</sequence>
<dbReference type="RefSeq" id="WP_310016120.1">
    <property type="nucleotide sequence ID" value="NZ_JAVDQT010000013.1"/>
</dbReference>
<evidence type="ECO:0000313" key="1">
    <source>
        <dbReference type="EMBL" id="MDR6434650.1"/>
    </source>
</evidence>
<protein>
    <submittedName>
        <fullName evidence="1">Uncharacterized protein</fullName>
    </submittedName>
</protein>
<dbReference type="Proteomes" id="UP001184614">
    <property type="component" value="Unassembled WGS sequence"/>
</dbReference>
<reference evidence="1 2" key="1">
    <citation type="submission" date="2023-07" db="EMBL/GenBank/DDBJ databases">
        <title>Sorghum-associated microbial communities from plants grown in Nebraska, USA.</title>
        <authorList>
            <person name="Schachtman D."/>
        </authorList>
    </citation>
    <scope>NUCLEOTIDE SEQUENCE [LARGE SCALE GENOMIC DNA]</scope>
    <source>
        <strain evidence="1 2">DS1730</strain>
    </source>
</reference>